<dbReference type="RefSeq" id="WP_187578361.1">
    <property type="nucleotide sequence ID" value="NZ_CP060713.1"/>
</dbReference>
<accession>A0A7G9RA94</accession>
<gene>
    <name evidence="2" type="ORF">H9L09_18965</name>
</gene>
<dbReference type="EMBL" id="CP060713">
    <property type="protein sequence ID" value="QNN52519.1"/>
    <property type="molecule type" value="Genomic_DNA"/>
</dbReference>
<reference evidence="2 3" key="1">
    <citation type="submission" date="2020-08" db="EMBL/GenBank/DDBJ databases">
        <title>Genome sequence of Nocardioides mesophilus KACC 16243T.</title>
        <authorList>
            <person name="Hyun D.-W."/>
            <person name="Bae J.-W."/>
        </authorList>
    </citation>
    <scope>NUCLEOTIDE SEQUENCE [LARGE SCALE GENOMIC DNA]</scope>
    <source>
        <strain evidence="2 3">KACC 16243</strain>
    </source>
</reference>
<sequence length="83" mass="8985">MATKRKRRSQLARESARRRSERLAAREARRRRTRTLLAAVAVVAALTALVLWIALHDGNGTGAAAASPDYDAGPANSSTTRSR</sequence>
<keyword evidence="3" id="KW-1185">Reference proteome</keyword>
<evidence type="ECO:0000256" key="1">
    <source>
        <dbReference type="SAM" id="MobiDB-lite"/>
    </source>
</evidence>
<organism evidence="2 3">
    <name type="scientific">Nocardioides mesophilus</name>
    <dbReference type="NCBI Taxonomy" id="433659"/>
    <lineage>
        <taxon>Bacteria</taxon>
        <taxon>Bacillati</taxon>
        <taxon>Actinomycetota</taxon>
        <taxon>Actinomycetes</taxon>
        <taxon>Propionibacteriales</taxon>
        <taxon>Nocardioidaceae</taxon>
        <taxon>Nocardioides</taxon>
    </lineage>
</organism>
<dbReference type="KEGG" id="nmes:H9L09_18965"/>
<evidence type="ECO:0000313" key="3">
    <source>
        <dbReference type="Proteomes" id="UP000515947"/>
    </source>
</evidence>
<evidence type="ECO:0000313" key="2">
    <source>
        <dbReference type="EMBL" id="QNN52519.1"/>
    </source>
</evidence>
<dbReference type="AlphaFoldDB" id="A0A7G9RA94"/>
<feature type="region of interest" description="Disordered" evidence="1">
    <location>
        <begin position="61"/>
        <end position="83"/>
    </location>
</feature>
<dbReference type="Proteomes" id="UP000515947">
    <property type="component" value="Chromosome"/>
</dbReference>
<feature type="compositionally biased region" description="Basic and acidic residues" evidence="1">
    <location>
        <begin position="14"/>
        <end position="27"/>
    </location>
</feature>
<name>A0A7G9RA94_9ACTN</name>
<protein>
    <recommendedName>
        <fullName evidence="4">Peptidylprolyl isomerase</fullName>
    </recommendedName>
</protein>
<feature type="region of interest" description="Disordered" evidence="1">
    <location>
        <begin position="1"/>
        <end position="29"/>
    </location>
</feature>
<feature type="compositionally biased region" description="Basic residues" evidence="1">
    <location>
        <begin position="1"/>
        <end position="10"/>
    </location>
</feature>
<evidence type="ECO:0008006" key="4">
    <source>
        <dbReference type="Google" id="ProtNLM"/>
    </source>
</evidence>
<proteinExistence type="predicted"/>